<keyword evidence="6 10" id="KW-0812">Transmembrane</keyword>
<dbReference type="AlphaFoldDB" id="A0A4R1XU59"/>
<evidence type="ECO:0000256" key="1">
    <source>
        <dbReference type="ARBA" id="ARBA00004383"/>
    </source>
</evidence>
<dbReference type="GO" id="GO:0015891">
    <property type="term" value="P:siderophore transport"/>
    <property type="evidence" value="ECO:0007669"/>
    <property type="project" value="InterPro"/>
</dbReference>
<dbReference type="Gene3D" id="3.30.1150.10">
    <property type="match status" value="1"/>
</dbReference>
<comment type="similarity">
    <text evidence="2 10">Belongs to the TonB family.</text>
</comment>
<dbReference type="InterPro" id="IPR037682">
    <property type="entry name" value="TonB_C"/>
</dbReference>
<keyword evidence="7 10" id="KW-0653">Protein transport</keyword>
<evidence type="ECO:0000256" key="10">
    <source>
        <dbReference type="RuleBase" id="RU362123"/>
    </source>
</evidence>
<protein>
    <recommendedName>
        <fullName evidence="10">Protein TonB</fullName>
    </recommendedName>
</protein>
<keyword evidence="10" id="KW-0735">Signal-anchor</keyword>
<dbReference type="InterPro" id="IPR003538">
    <property type="entry name" value="TonB"/>
</dbReference>
<proteinExistence type="inferred from homology"/>
<evidence type="ECO:0000256" key="2">
    <source>
        <dbReference type="ARBA" id="ARBA00006555"/>
    </source>
</evidence>
<name>A0A4R1XU59_ACICA</name>
<keyword evidence="8 10" id="KW-1133">Transmembrane helix</keyword>
<evidence type="ECO:0000256" key="11">
    <source>
        <dbReference type="SAM" id="MobiDB-lite"/>
    </source>
</evidence>
<dbReference type="PRINTS" id="PR01374">
    <property type="entry name" value="TONBPROTEIN"/>
</dbReference>
<dbReference type="PANTHER" id="PTHR33446">
    <property type="entry name" value="PROTEIN TONB-RELATED"/>
    <property type="match status" value="1"/>
</dbReference>
<dbReference type="PROSITE" id="PS52015">
    <property type="entry name" value="TONB_CTD"/>
    <property type="match status" value="1"/>
</dbReference>
<dbReference type="Proteomes" id="UP000294963">
    <property type="component" value="Unassembled WGS sequence"/>
</dbReference>
<sequence>MNVSAHAELPIHQIIGLIVVILLHLLMLYVLVTGLSHSDTKIVPAPIEMQIIQEIKPPEPIAEPVVAPKPVLQQPQKITPKPKAIEPKPLEKTIQPSPEISVAETPTEPVKAVTPAQTTQPQAEPAIATGETRGVSGSASANCPTPSYPQEALMNEEQGRVRILLDVGANGRVTQAKVTKSSGSRHLDRAVRSAYQQCVFSAALQNGVAVAGSINLDYEYKLD</sequence>
<dbReference type="GO" id="GO:0055085">
    <property type="term" value="P:transmembrane transport"/>
    <property type="evidence" value="ECO:0007669"/>
    <property type="project" value="InterPro"/>
</dbReference>
<feature type="region of interest" description="Disordered" evidence="11">
    <location>
        <begin position="101"/>
        <end position="123"/>
    </location>
</feature>
<dbReference type="Pfam" id="PF03544">
    <property type="entry name" value="TonB_C"/>
    <property type="match status" value="1"/>
</dbReference>
<dbReference type="SUPFAM" id="SSF74653">
    <property type="entry name" value="TolA/TonB C-terminal domain"/>
    <property type="match status" value="1"/>
</dbReference>
<reference evidence="13 14" key="1">
    <citation type="submission" date="2019-03" db="EMBL/GenBank/DDBJ databases">
        <title>Genomic analyses of the natural microbiome of Caenorhabditis elegans.</title>
        <authorList>
            <person name="Samuel B."/>
        </authorList>
    </citation>
    <scope>NUCLEOTIDE SEQUENCE [LARGE SCALE GENOMIC DNA]</scope>
    <source>
        <strain evidence="13 14">JUb89</strain>
    </source>
</reference>
<keyword evidence="9 10" id="KW-0472">Membrane</keyword>
<evidence type="ECO:0000259" key="12">
    <source>
        <dbReference type="PROSITE" id="PS52015"/>
    </source>
</evidence>
<gene>
    <name evidence="13" type="ORF">EC844_11182</name>
</gene>
<organism evidence="13 14">
    <name type="scientific">Acinetobacter calcoaceticus</name>
    <dbReference type="NCBI Taxonomy" id="471"/>
    <lineage>
        <taxon>Bacteria</taxon>
        <taxon>Pseudomonadati</taxon>
        <taxon>Pseudomonadota</taxon>
        <taxon>Gammaproteobacteria</taxon>
        <taxon>Moraxellales</taxon>
        <taxon>Moraxellaceae</taxon>
        <taxon>Acinetobacter</taxon>
        <taxon>Acinetobacter calcoaceticus/baumannii complex</taxon>
    </lineage>
</organism>
<feature type="domain" description="TonB C-terminal" evidence="12">
    <location>
        <begin position="133"/>
        <end position="223"/>
    </location>
</feature>
<dbReference type="GO" id="GO:0098797">
    <property type="term" value="C:plasma membrane protein complex"/>
    <property type="evidence" value="ECO:0007669"/>
    <property type="project" value="TreeGrafter"/>
</dbReference>
<dbReference type="InterPro" id="IPR051045">
    <property type="entry name" value="TonB-dependent_transducer"/>
</dbReference>
<keyword evidence="3 10" id="KW-0813">Transport</keyword>
<evidence type="ECO:0000256" key="8">
    <source>
        <dbReference type="ARBA" id="ARBA00022989"/>
    </source>
</evidence>
<dbReference type="GO" id="GO:0015031">
    <property type="term" value="P:protein transport"/>
    <property type="evidence" value="ECO:0007669"/>
    <property type="project" value="UniProtKB-UniRule"/>
</dbReference>
<evidence type="ECO:0000256" key="9">
    <source>
        <dbReference type="ARBA" id="ARBA00023136"/>
    </source>
</evidence>
<dbReference type="NCBIfam" id="TIGR01352">
    <property type="entry name" value="tonB_Cterm"/>
    <property type="match status" value="1"/>
</dbReference>
<dbReference type="EMBL" id="SLVJ01000011">
    <property type="protein sequence ID" value="TCM66792.1"/>
    <property type="molecule type" value="Genomic_DNA"/>
</dbReference>
<evidence type="ECO:0000313" key="14">
    <source>
        <dbReference type="Proteomes" id="UP000294963"/>
    </source>
</evidence>
<comment type="subcellular location">
    <subcellularLocation>
        <location evidence="1 10">Cell inner membrane</location>
        <topology evidence="1 10">Single-pass membrane protein</topology>
        <orientation evidence="1 10">Periplasmic side</orientation>
    </subcellularLocation>
</comment>
<keyword evidence="14" id="KW-1185">Reference proteome</keyword>
<dbReference type="GO" id="GO:0031992">
    <property type="term" value="F:energy transducer activity"/>
    <property type="evidence" value="ECO:0007669"/>
    <property type="project" value="InterPro"/>
</dbReference>
<dbReference type="PANTHER" id="PTHR33446:SF2">
    <property type="entry name" value="PROTEIN TONB"/>
    <property type="match status" value="1"/>
</dbReference>
<comment type="function">
    <text evidence="10">Interacts with outer membrane receptor proteins that carry out high-affinity binding and energy dependent uptake into the periplasmic space of specific substrates. It could act to transduce energy from the cytoplasmic membrane to specific energy-requiring processes in the outer membrane, resulting in the release into the periplasm of ligands bound by these outer membrane proteins.</text>
</comment>
<evidence type="ECO:0000256" key="3">
    <source>
        <dbReference type="ARBA" id="ARBA00022448"/>
    </source>
</evidence>
<evidence type="ECO:0000256" key="4">
    <source>
        <dbReference type="ARBA" id="ARBA00022475"/>
    </source>
</evidence>
<comment type="caution">
    <text evidence="13">The sequence shown here is derived from an EMBL/GenBank/DDBJ whole genome shotgun (WGS) entry which is preliminary data.</text>
</comment>
<keyword evidence="4 10" id="KW-1003">Cell membrane</keyword>
<evidence type="ECO:0000313" key="13">
    <source>
        <dbReference type="EMBL" id="TCM66792.1"/>
    </source>
</evidence>
<evidence type="ECO:0000256" key="5">
    <source>
        <dbReference type="ARBA" id="ARBA00022519"/>
    </source>
</evidence>
<evidence type="ECO:0000256" key="7">
    <source>
        <dbReference type="ARBA" id="ARBA00022927"/>
    </source>
</evidence>
<keyword evidence="5 10" id="KW-0997">Cell inner membrane</keyword>
<accession>A0A4R1XU59</accession>
<dbReference type="InterPro" id="IPR006260">
    <property type="entry name" value="TonB/TolA_C"/>
</dbReference>
<dbReference type="OrthoDB" id="1628901at2"/>
<dbReference type="GO" id="GO:0030288">
    <property type="term" value="C:outer membrane-bounded periplasmic space"/>
    <property type="evidence" value="ECO:0007669"/>
    <property type="project" value="InterPro"/>
</dbReference>
<evidence type="ECO:0000256" key="6">
    <source>
        <dbReference type="ARBA" id="ARBA00022692"/>
    </source>
</evidence>
<feature type="transmembrane region" description="Helical" evidence="10">
    <location>
        <begin position="12"/>
        <end position="32"/>
    </location>
</feature>